<dbReference type="PANTHER" id="PTHR43716">
    <property type="entry name" value="D-2-HYDROXYGLUTARATE DEHYDROGENASE, MITOCHONDRIAL"/>
    <property type="match status" value="1"/>
</dbReference>
<feature type="domain" description="FAD-binding PCMH-type" evidence="3">
    <location>
        <begin position="86"/>
        <end position="153"/>
    </location>
</feature>
<comment type="cofactor">
    <cofactor evidence="1">
        <name>FAD</name>
        <dbReference type="ChEBI" id="CHEBI:57692"/>
    </cofactor>
</comment>
<dbReference type="InterPro" id="IPR036318">
    <property type="entry name" value="FAD-bd_PCMH-like_sf"/>
</dbReference>
<dbReference type="GO" id="GO:0016491">
    <property type="term" value="F:oxidoreductase activity"/>
    <property type="evidence" value="ECO:0007669"/>
    <property type="project" value="UniProtKB-KW"/>
</dbReference>
<name>A0A4Y2W908_ARAVE</name>
<comment type="caution">
    <text evidence="4">The sequence shown here is derived from an EMBL/GenBank/DDBJ whole genome shotgun (WGS) entry which is preliminary data.</text>
</comment>
<evidence type="ECO:0000313" key="4">
    <source>
        <dbReference type="EMBL" id="GBO33915.1"/>
    </source>
</evidence>
<keyword evidence="2" id="KW-0560">Oxidoreductase</keyword>
<dbReference type="InterPro" id="IPR016167">
    <property type="entry name" value="FAD-bd_PCMH_sub1"/>
</dbReference>
<dbReference type="InterPro" id="IPR006094">
    <property type="entry name" value="Oxid_FAD_bind_N"/>
</dbReference>
<dbReference type="SUPFAM" id="SSF56176">
    <property type="entry name" value="FAD-binding/transporter-associated domain-like"/>
    <property type="match status" value="1"/>
</dbReference>
<dbReference type="GO" id="GO:0071949">
    <property type="term" value="F:FAD binding"/>
    <property type="evidence" value="ECO:0007669"/>
    <property type="project" value="InterPro"/>
</dbReference>
<evidence type="ECO:0000313" key="5">
    <source>
        <dbReference type="Proteomes" id="UP000499080"/>
    </source>
</evidence>
<feature type="non-terminal residue" evidence="4">
    <location>
        <position position="153"/>
    </location>
</feature>
<dbReference type="GO" id="GO:0005739">
    <property type="term" value="C:mitochondrion"/>
    <property type="evidence" value="ECO:0007669"/>
    <property type="project" value="TreeGrafter"/>
</dbReference>
<dbReference type="InterPro" id="IPR016166">
    <property type="entry name" value="FAD-bd_PCMH"/>
</dbReference>
<dbReference type="OrthoDB" id="5332616at2759"/>
<dbReference type="Pfam" id="PF01565">
    <property type="entry name" value="FAD_binding_4"/>
    <property type="match status" value="1"/>
</dbReference>
<protein>
    <submittedName>
        <fullName evidence="4">D-2-hydroxyglutarate dehydrogenase, mitochondrial</fullName>
    </submittedName>
</protein>
<proteinExistence type="predicted"/>
<evidence type="ECO:0000256" key="2">
    <source>
        <dbReference type="ARBA" id="ARBA00023002"/>
    </source>
</evidence>
<dbReference type="AlphaFoldDB" id="A0A4Y2W908"/>
<evidence type="ECO:0000259" key="3">
    <source>
        <dbReference type="PROSITE" id="PS51387"/>
    </source>
</evidence>
<evidence type="ECO:0000256" key="1">
    <source>
        <dbReference type="ARBA" id="ARBA00001974"/>
    </source>
</evidence>
<dbReference type="PANTHER" id="PTHR43716:SF1">
    <property type="entry name" value="D-2-HYDROXYGLUTARATE DEHYDROGENASE, MITOCHONDRIAL"/>
    <property type="match status" value="1"/>
</dbReference>
<dbReference type="FunFam" id="3.30.43.10:FF:000002">
    <property type="entry name" value="D-2-hydroxyglutarate dehydrogenase, mitochondrial"/>
    <property type="match status" value="1"/>
</dbReference>
<organism evidence="4 5">
    <name type="scientific">Araneus ventricosus</name>
    <name type="common">Orbweaver spider</name>
    <name type="synonym">Epeira ventricosa</name>
    <dbReference type="NCBI Taxonomy" id="182803"/>
    <lineage>
        <taxon>Eukaryota</taxon>
        <taxon>Metazoa</taxon>
        <taxon>Ecdysozoa</taxon>
        <taxon>Arthropoda</taxon>
        <taxon>Chelicerata</taxon>
        <taxon>Arachnida</taxon>
        <taxon>Araneae</taxon>
        <taxon>Araneomorphae</taxon>
        <taxon>Entelegynae</taxon>
        <taxon>Araneoidea</taxon>
        <taxon>Araneidae</taxon>
        <taxon>Araneus</taxon>
    </lineage>
</organism>
<dbReference type="PROSITE" id="PS51387">
    <property type="entry name" value="FAD_PCMH"/>
    <property type="match status" value="1"/>
</dbReference>
<dbReference type="InterPro" id="IPR051264">
    <property type="entry name" value="FAD-oxidored/transferase_4"/>
</dbReference>
<accession>A0A4Y2W908</accession>
<dbReference type="Proteomes" id="UP000499080">
    <property type="component" value="Unassembled WGS sequence"/>
</dbReference>
<dbReference type="EMBL" id="BGPR01057631">
    <property type="protein sequence ID" value="GBO33915.1"/>
    <property type="molecule type" value="Genomic_DNA"/>
</dbReference>
<dbReference type="Gene3D" id="3.30.43.10">
    <property type="entry name" value="Uridine Diphospho-n-acetylenolpyruvylglucosamine Reductase, domain 2"/>
    <property type="match status" value="1"/>
</dbReference>
<reference evidence="4 5" key="1">
    <citation type="journal article" date="2019" name="Sci. Rep.">
        <title>Orb-weaving spider Araneus ventricosus genome elucidates the spidroin gene catalogue.</title>
        <authorList>
            <person name="Kono N."/>
            <person name="Nakamura H."/>
            <person name="Ohtoshi R."/>
            <person name="Moran D.A.P."/>
            <person name="Shinohara A."/>
            <person name="Yoshida Y."/>
            <person name="Fujiwara M."/>
            <person name="Mori M."/>
            <person name="Tomita M."/>
            <person name="Arakawa K."/>
        </authorList>
    </citation>
    <scope>NUCLEOTIDE SEQUENCE [LARGE SCALE GENOMIC DNA]</scope>
</reference>
<sequence>MFLKKLSSTLKHPLQISSRSYKYEYIAPTTYACKSYKSEFSTTVRGNFNKLTSKDIDFFQSLLGPNRIVQHSDDLVSYNTDWLKSHKGASALALRPKTTEEVSEILKYCNKQKLAVCPQGGNTGLVGGSIPIFDEIVVSMSLMNDVLHFDDNT</sequence>
<gene>
    <name evidence="4" type="primary">d2hgdh_0</name>
    <name evidence="4" type="ORF">AVEN_223357_1</name>
</gene>
<keyword evidence="5" id="KW-1185">Reference proteome</keyword>